<accession>A0AC58TT12</accession>
<sequence length="174" mass="20126">MRCVDYMMLFVLILKKKKHEVQEETTELEDHKMMSQYLPLLREVMPSAAEEIESEIHNYKAKQAEHNPWNDYPDEEESEDEDEDEDETQSSEVVSSTSQDQYGFETVGVISFQNEDVGREDWSDPLVDGESGGKLTMMMMMTKTTCGDHHYVPCLTSHQVPYSCIPVYVFPDHS</sequence>
<reference evidence="2" key="2">
    <citation type="submission" date="2025-08" db="UniProtKB">
        <authorList>
            <consortium name="RefSeq"/>
        </authorList>
    </citation>
    <scope>IDENTIFICATION</scope>
    <source>
        <tissue evidence="2">Leaf</tissue>
    </source>
</reference>
<gene>
    <name evidence="2" type="primary">LOC107787489</name>
</gene>
<dbReference type="RefSeq" id="XP_075100361.1">
    <property type="nucleotide sequence ID" value="XM_075244260.1"/>
</dbReference>
<protein>
    <submittedName>
        <fullName evidence="2">Uncharacterized protein LOC107787489 isoform X1</fullName>
    </submittedName>
</protein>
<proteinExistence type="predicted"/>
<evidence type="ECO:0000313" key="1">
    <source>
        <dbReference type="Proteomes" id="UP000790787"/>
    </source>
</evidence>
<evidence type="ECO:0000313" key="2">
    <source>
        <dbReference type="RefSeq" id="XP_075100361.1"/>
    </source>
</evidence>
<name>A0AC58TT12_TOBAC</name>
<keyword evidence="1" id="KW-1185">Reference proteome</keyword>
<dbReference type="Proteomes" id="UP000790787">
    <property type="component" value="Chromosome 22"/>
</dbReference>
<organism evidence="1 2">
    <name type="scientific">Nicotiana tabacum</name>
    <name type="common">Common tobacco</name>
    <dbReference type="NCBI Taxonomy" id="4097"/>
    <lineage>
        <taxon>Eukaryota</taxon>
        <taxon>Viridiplantae</taxon>
        <taxon>Streptophyta</taxon>
        <taxon>Embryophyta</taxon>
        <taxon>Tracheophyta</taxon>
        <taxon>Spermatophyta</taxon>
        <taxon>Magnoliopsida</taxon>
        <taxon>eudicotyledons</taxon>
        <taxon>Gunneridae</taxon>
        <taxon>Pentapetalae</taxon>
        <taxon>asterids</taxon>
        <taxon>lamiids</taxon>
        <taxon>Solanales</taxon>
        <taxon>Solanaceae</taxon>
        <taxon>Nicotianoideae</taxon>
        <taxon>Nicotianeae</taxon>
        <taxon>Nicotiana</taxon>
    </lineage>
</organism>
<reference evidence="1" key="1">
    <citation type="journal article" date="2014" name="Nat. Commun.">
        <title>The tobacco genome sequence and its comparison with those of tomato and potato.</title>
        <authorList>
            <person name="Sierro N."/>
            <person name="Battey J.N."/>
            <person name="Ouadi S."/>
            <person name="Bakaher N."/>
            <person name="Bovet L."/>
            <person name="Willig A."/>
            <person name="Goepfert S."/>
            <person name="Peitsch M.C."/>
            <person name="Ivanov N.V."/>
        </authorList>
    </citation>
    <scope>NUCLEOTIDE SEQUENCE [LARGE SCALE GENOMIC DNA]</scope>
</reference>